<organism evidence="2 3">
    <name type="scientific">Pseudoroseomonas cervicalis ATCC 49957</name>
    <dbReference type="NCBI Taxonomy" id="525371"/>
    <lineage>
        <taxon>Bacteria</taxon>
        <taxon>Pseudomonadati</taxon>
        <taxon>Pseudomonadota</taxon>
        <taxon>Alphaproteobacteria</taxon>
        <taxon>Acetobacterales</taxon>
        <taxon>Roseomonadaceae</taxon>
        <taxon>Roseomonas</taxon>
    </lineage>
</organism>
<accession>D5RGM7</accession>
<dbReference type="Proteomes" id="UP000005324">
    <property type="component" value="Unassembled WGS sequence"/>
</dbReference>
<dbReference type="HOGENOM" id="CLU_2957797_0_0_5"/>
<evidence type="ECO:0000313" key="2">
    <source>
        <dbReference type="EMBL" id="EFH13545.1"/>
    </source>
</evidence>
<reference evidence="2 3" key="1">
    <citation type="submission" date="2010-04" db="EMBL/GenBank/DDBJ databases">
        <authorList>
            <person name="Qin X."/>
            <person name="Bachman B."/>
            <person name="Battles P."/>
            <person name="Bell A."/>
            <person name="Bess C."/>
            <person name="Bickham C."/>
            <person name="Chaboub L."/>
            <person name="Chen D."/>
            <person name="Coyle M."/>
            <person name="Deiros D.R."/>
            <person name="Dinh H."/>
            <person name="Forbes L."/>
            <person name="Fowler G."/>
            <person name="Francisco L."/>
            <person name="Fu Q."/>
            <person name="Gubbala S."/>
            <person name="Hale W."/>
            <person name="Han Y."/>
            <person name="Hemphill L."/>
            <person name="Highlander S.K."/>
            <person name="Hirani K."/>
            <person name="Hogues M."/>
            <person name="Jackson L."/>
            <person name="Jakkamsetti A."/>
            <person name="Javaid M."/>
            <person name="Jiang H."/>
            <person name="Korchina V."/>
            <person name="Kovar C."/>
            <person name="Lara F."/>
            <person name="Lee S."/>
            <person name="Mata R."/>
            <person name="Mathew T."/>
            <person name="Moen C."/>
            <person name="Morales K."/>
            <person name="Munidasa M."/>
            <person name="Nazareth L."/>
            <person name="Ngo R."/>
            <person name="Nguyen L."/>
            <person name="Okwuonu G."/>
            <person name="Ongeri F."/>
            <person name="Patil S."/>
            <person name="Petrosino J."/>
            <person name="Pham C."/>
            <person name="Pham P."/>
            <person name="Pu L.-L."/>
            <person name="Puazo M."/>
            <person name="Raj R."/>
            <person name="Reid J."/>
            <person name="Rouhana J."/>
            <person name="Saada N."/>
            <person name="Shang Y."/>
            <person name="Simmons D."/>
            <person name="Thornton R."/>
            <person name="Warren J."/>
            <person name="Weissenberger G."/>
            <person name="Zhang J."/>
            <person name="Zhang L."/>
            <person name="Zhou C."/>
            <person name="Zhu D."/>
            <person name="Muzny D."/>
            <person name="Worley K."/>
            <person name="Gibbs R."/>
        </authorList>
    </citation>
    <scope>NUCLEOTIDE SEQUENCE [LARGE SCALE GENOMIC DNA]</scope>
    <source>
        <strain evidence="2 3">ATCC 49957</strain>
    </source>
</reference>
<evidence type="ECO:0000313" key="3">
    <source>
        <dbReference type="Proteomes" id="UP000005324"/>
    </source>
</evidence>
<dbReference type="AlphaFoldDB" id="D5RGM7"/>
<feature type="region of interest" description="Disordered" evidence="1">
    <location>
        <begin position="19"/>
        <end position="59"/>
    </location>
</feature>
<evidence type="ECO:0000256" key="1">
    <source>
        <dbReference type="SAM" id="MobiDB-lite"/>
    </source>
</evidence>
<proteinExistence type="predicted"/>
<name>D5RGM7_9PROT</name>
<sequence>MHSRLNPLYSRMIHASVCASQSRAAKRPVRRQDATRPAQGMQPGRPRGEGCMAERRARR</sequence>
<gene>
    <name evidence="2" type="ORF">HMPREF0731_0236</name>
</gene>
<keyword evidence="3" id="KW-1185">Reference proteome</keyword>
<dbReference type="EMBL" id="ADVL01000053">
    <property type="protein sequence ID" value="EFH13545.1"/>
    <property type="molecule type" value="Genomic_DNA"/>
</dbReference>
<feature type="compositionally biased region" description="Basic and acidic residues" evidence="1">
    <location>
        <begin position="46"/>
        <end position="59"/>
    </location>
</feature>
<protein>
    <submittedName>
        <fullName evidence="2">Uncharacterized protein</fullName>
    </submittedName>
</protein>
<comment type="caution">
    <text evidence="2">The sequence shown here is derived from an EMBL/GenBank/DDBJ whole genome shotgun (WGS) entry which is preliminary data.</text>
</comment>